<sequence>MEFQVLAADDWKLLRDVRLQALKDSPGAYISSYETEASWTEASWRRSFADALWVVLRNGRRIIGLARSLRVEGRPPDERHLEAVWVEPRHRRTGVMRALLLYLTELEPDVHNWLLWVLDHNAEALEAYERLGFQPTGERQQLTDSSGRTEVRFRRSAVSIP</sequence>
<dbReference type="PROSITE" id="PS51186">
    <property type="entry name" value="GNAT"/>
    <property type="match status" value="1"/>
</dbReference>
<name>A0ABP4AXU2_9ACTN</name>
<dbReference type="RefSeq" id="WP_343970782.1">
    <property type="nucleotide sequence ID" value="NZ_BAAAHK010000007.1"/>
</dbReference>
<dbReference type="InterPro" id="IPR016181">
    <property type="entry name" value="Acyl_CoA_acyltransferase"/>
</dbReference>
<dbReference type="CDD" id="cd04301">
    <property type="entry name" value="NAT_SF"/>
    <property type="match status" value="1"/>
</dbReference>
<evidence type="ECO:0000313" key="4">
    <source>
        <dbReference type="EMBL" id="GAA0942930.1"/>
    </source>
</evidence>
<dbReference type="Pfam" id="PF00583">
    <property type="entry name" value="Acetyltransf_1"/>
    <property type="match status" value="1"/>
</dbReference>
<dbReference type="PANTHER" id="PTHR43800">
    <property type="entry name" value="PEPTIDYL-LYSINE N-ACETYLTRANSFERASE YJAB"/>
    <property type="match status" value="1"/>
</dbReference>
<dbReference type="Gene3D" id="3.40.630.30">
    <property type="match status" value="1"/>
</dbReference>
<protein>
    <recommendedName>
        <fullName evidence="3">N-acetyltransferase domain-containing protein</fullName>
    </recommendedName>
</protein>
<comment type="caution">
    <text evidence="4">The sequence shown here is derived from an EMBL/GenBank/DDBJ whole genome shotgun (WGS) entry which is preliminary data.</text>
</comment>
<evidence type="ECO:0000256" key="1">
    <source>
        <dbReference type="ARBA" id="ARBA00022679"/>
    </source>
</evidence>
<gene>
    <name evidence="4" type="ORF">GCM10009554_35880</name>
</gene>
<evidence type="ECO:0000259" key="3">
    <source>
        <dbReference type="PROSITE" id="PS51186"/>
    </source>
</evidence>
<reference evidence="5" key="1">
    <citation type="journal article" date="2019" name="Int. J. Syst. Evol. Microbiol.">
        <title>The Global Catalogue of Microorganisms (GCM) 10K type strain sequencing project: providing services to taxonomists for standard genome sequencing and annotation.</title>
        <authorList>
            <consortium name="The Broad Institute Genomics Platform"/>
            <consortium name="The Broad Institute Genome Sequencing Center for Infectious Disease"/>
            <person name="Wu L."/>
            <person name="Ma J."/>
        </authorList>
    </citation>
    <scope>NUCLEOTIDE SEQUENCE [LARGE SCALE GENOMIC DNA]</scope>
    <source>
        <strain evidence="5">JCM 10977</strain>
    </source>
</reference>
<evidence type="ECO:0000256" key="2">
    <source>
        <dbReference type="ARBA" id="ARBA00023315"/>
    </source>
</evidence>
<dbReference type="InterPro" id="IPR000182">
    <property type="entry name" value="GNAT_dom"/>
</dbReference>
<accession>A0ABP4AXU2</accession>
<proteinExistence type="predicted"/>
<evidence type="ECO:0000313" key="5">
    <source>
        <dbReference type="Proteomes" id="UP001500542"/>
    </source>
</evidence>
<organism evidence="4 5">
    <name type="scientific">Kribbella koreensis</name>
    <dbReference type="NCBI Taxonomy" id="57909"/>
    <lineage>
        <taxon>Bacteria</taxon>
        <taxon>Bacillati</taxon>
        <taxon>Actinomycetota</taxon>
        <taxon>Actinomycetes</taxon>
        <taxon>Propionibacteriales</taxon>
        <taxon>Kribbellaceae</taxon>
        <taxon>Kribbella</taxon>
    </lineage>
</organism>
<dbReference type="PANTHER" id="PTHR43800:SF1">
    <property type="entry name" value="PEPTIDYL-LYSINE N-ACETYLTRANSFERASE YJAB"/>
    <property type="match status" value="1"/>
</dbReference>
<feature type="domain" description="N-acetyltransferase" evidence="3">
    <location>
        <begin position="1"/>
        <end position="158"/>
    </location>
</feature>
<keyword evidence="1" id="KW-0808">Transferase</keyword>
<dbReference type="Proteomes" id="UP001500542">
    <property type="component" value="Unassembled WGS sequence"/>
</dbReference>
<keyword evidence="5" id="KW-1185">Reference proteome</keyword>
<keyword evidence="2" id="KW-0012">Acyltransferase</keyword>
<dbReference type="SUPFAM" id="SSF55729">
    <property type="entry name" value="Acyl-CoA N-acyltransferases (Nat)"/>
    <property type="match status" value="1"/>
</dbReference>
<dbReference type="EMBL" id="BAAAHK010000007">
    <property type="protein sequence ID" value="GAA0942930.1"/>
    <property type="molecule type" value="Genomic_DNA"/>
</dbReference>